<dbReference type="PANTHER" id="PTHR20842:SF0">
    <property type="entry name" value="ALPHA-ASPARTYL DIPEPTIDASE"/>
    <property type="match status" value="1"/>
</dbReference>
<dbReference type="Pfam" id="PF03575">
    <property type="entry name" value="Peptidase_S51"/>
    <property type="match status" value="1"/>
</dbReference>
<dbReference type="PANTHER" id="PTHR20842">
    <property type="entry name" value="PROTEASE S51 ALPHA-ASPARTYL DIPEPTIDASE"/>
    <property type="match status" value="1"/>
</dbReference>
<keyword evidence="7" id="KW-1185">Reference proteome</keyword>
<comment type="similarity">
    <text evidence="1">Belongs to the peptidase S51 family.</text>
</comment>
<sequence length="505" mass="55779">MVQREAFELSSDSVISDTLKPHVNVNFRVLSSPGEALYCDPNTGEAVYPKILTTGMGNAIHLPFIFSKLIAMTGKERPNVVYIGTPFFDREGRYESGTASFRKIGCRIKRLMVAEEDTTPSLEEMRRIMVEWSDLIMISGGNSLFAMLRWQSIGLDLLIKEAAVRGKVLCGGSAGCGCYFDSMQTDSLKPEACKLGEAALAELSAEERLNWCFVRITCLGFINAFCIPHIDTVGTNNIARVDTAKKMLLEAHMRGDDGDLDSRPIFGFGVDEKAAIIYEGGKLKIFSAGQRATGVGDATCHILFVNNLNEVMCIPITPNTGEALTMDELIDRAMRSVMALQSPLDLIVSDDISNACHRRGCSAAIDFMTFIEDPVTMEQSLRNEPHETPTTEFLLLGEKKKSLSFSEKVLGSSQSKPQDPPLYDLPLKEETHFHIDNAVRPGPSSPSSTSPFHVIPPIIETSVMREDEIVLPDLPDLSLYHHSKMRSQSVDSFVDMLQTRREIPG</sequence>
<dbReference type="EMBL" id="JALLPB020000472">
    <property type="protein sequence ID" value="KAL3808769.1"/>
    <property type="molecule type" value="Genomic_DNA"/>
</dbReference>
<proteinExistence type="inferred from homology"/>
<evidence type="ECO:0000256" key="4">
    <source>
        <dbReference type="ARBA" id="ARBA00022825"/>
    </source>
</evidence>
<keyword evidence="3" id="KW-0378">Hydrolase</keyword>
<gene>
    <name evidence="5" type="ORF">ACHAXA_001345</name>
    <name evidence="6" type="ORF">ACHAXA_009435</name>
</gene>
<accession>A0ABD3RU41</accession>
<reference evidence="6 7" key="1">
    <citation type="submission" date="2024-10" db="EMBL/GenBank/DDBJ databases">
        <title>Updated reference genomes for cyclostephanoid diatoms.</title>
        <authorList>
            <person name="Roberts W.R."/>
            <person name="Alverson A.J."/>
        </authorList>
    </citation>
    <scope>NUCLEOTIDE SEQUENCE [LARGE SCALE GENOMIC DNA]</scope>
    <source>
        <strain evidence="6 7">AJA228-03</strain>
    </source>
</reference>
<dbReference type="Gene3D" id="3.40.50.880">
    <property type="match status" value="1"/>
</dbReference>
<evidence type="ECO:0000256" key="1">
    <source>
        <dbReference type="ARBA" id="ARBA00006534"/>
    </source>
</evidence>
<evidence type="ECO:0000256" key="2">
    <source>
        <dbReference type="ARBA" id="ARBA00022670"/>
    </source>
</evidence>
<dbReference type="EMBL" id="JALLPB020000216">
    <property type="protein sequence ID" value="KAL3812100.1"/>
    <property type="molecule type" value="Genomic_DNA"/>
</dbReference>
<dbReference type="InterPro" id="IPR029062">
    <property type="entry name" value="Class_I_gatase-like"/>
</dbReference>
<comment type="caution">
    <text evidence="6">The sequence shown here is derived from an EMBL/GenBank/DDBJ whole genome shotgun (WGS) entry which is preliminary data.</text>
</comment>
<evidence type="ECO:0000256" key="3">
    <source>
        <dbReference type="ARBA" id="ARBA00022801"/>
    </source>
</evidence>
<evidence type="ECO:0000313" key="5">
    <source>
        <dbReference type="EMBL" id="KAL3808769.1"/>
    </source>
</evidence>
<keyword evidence="2" id="KW-0645">Protease</keyword>
<dbReference type="GO" id="GO:0006508">
    <property type="term" value="P:proteolysis"/>
    <property type="evidence" value="ECO:0007669"/>
    <property type="project" value="UniProtKB-KW"/>
</dbReference>
<dbReference type="Proteomes" id="UP001530377">
    <property type="component" value="Unassembled WGS sequence"/>
</dbReference>
<evidence type="ECO:0000313" key="6">
    <source>
        <dbReference type="EMBL" id="KAL3812100.1"/>
    </source>
</evidence>
<dbReference type="InterPro" id="IPR005320">
    <property type="entry name" value="Peptidase_S51"/>
</dbReference>
<evidence type="ECO:0000313" key="7">
    <source>
        <dbReference type="Proteomes" id="UP001530377"/>
    </source>
</evidence>
<dbReference type="SUPFAM" id="SSF52317">
    <property type="entry name" value="Class I glutamine amidotransferase-like"/>
    <property type="match status" value="1"/>
</dbReference>
<dbReference type="AlphaFoldDB" id="A0ABD3RU41"/>
<organism evidence="6 7">
    <name type="scientific">Cyclostephanos tholiformis</name>
    <dbReference type="NCBI Taxonomy" id="382380"/>
    <lineage>
        <taxon>Eukaryota</taxon>
        <taxon>Sar</taxon>
        <taxon>Stramenopiles</taxon>
        <taxon>Ochrophyta</taxon>
        <taxon>Bacillariophyta</taxon>
        <taxon>Coscinodiscophyceae</taxon>
        <taxon>Thalassiosirophycidae</taxon>
        <taxon>Stephanodiscales</taxon>
        <taxon>Stephanodiscaceae</taxon>
        <taxon>Cyclostephanos</taxon>
    </lineage>
</organism>
<name>A0ABD3RU41_9STRA</name>
<dbReference type="GO" id="GO:0008236">
    <property type="term" value="F:serine-type peptidase activity"/>
    <property type="evidence" value="ECO:0007669"/>
    <property type="project" value="UniProtKB-KW"/>
</dbReference>
<keyword evidence="4" id="KW-0720">Serine protease</keyword>
<protein>
    <submittedName>
        <fullName evidence="6">Uncharacterized protein</fullName>
    </submittedName>
</protein>